<feature type="compositionally biased region" description="Polar residues" evidence="4">
    <location>
        <begin position="202"/>
        <end position="212"/>
    </location>
</feature>
<dbReference type="PANTHER" id="PTHR12446:SF34">
    <property type="entry name" value="PROTEIN LIN-54 HOMOLOG"/>
    <property type="match status" value="1"/>
</dbReference>
<evidence type="ECO:0000259" key="5">
    <source>
        <dbReference type="PROSITE" id="PS51634"/>
    </source>
</evidence>
<comment type="caution">
    <text evidence="6">The sequence shown here is derived from an EMBL/GenBank/DDBJ whole genome shotgun (WGS) entry which is preliminary data.</text>
</comment>
<dbReference type="KEGG" id="ota:OT_ostta09g04220"/>
<feature type="region of interest" description="Disordered" evidence="4">
    <location>
        <begin position="66"/>
        <end position="116"/>
    </location>
</feature>
<feature type="compositionally biased region" description="Low complexity" evidence="4">
    <location>
        <begin position="1"/>
        <end position="18"/>
    </location>
</feature>
<feature type="domain" description="CRC" evidence="5">
    <location>
        <begin position="287"/>
        <end position="397"/>
    </location>
</feature>
<dbReference type="SMART" id="SM01114">
    <property type="entry name" value="CXC"/>
    <property type="match status" value="2"/>
</dbReference>
<evidence type="ECO:0000256" key="4">
    <source>
        <dbReference type="SAM" id="MobiDB-lite"/>
    </source>
</evidence>
<feature type="compositionally biased region" description="Basic and acidic residues" evidence="4">
    <location>
        <begin position="20"/>
        <end position="38"/>
    </location>
</feature>
<feature type="compositionally biased region" description="Basic and acidic residues" evidence="4">
    <location>
        <begin position="183"/>
        <end position="201"/>
    </location>
</feature>
<dbReference type="PANTHER" id="PTHR12446">
    <property type="entry name" value="TESMIN/TSO1-RELATED"/>
    <property type="match status" value="1"/>
</dbReference>
<dbReference type="GeneID" id="34946164"/>
<comment type="similarity">
    <text evidence="2">Belongs to the lin-54 family.</text>
</comment>
<keyword evidence="7" id="KW-1185">Reference proteome</keyword>
<dbReference type="InterPro" id="IPR005172">
    <property type="entry name" value="CRC"/>
</dbReference>
<feature type="region of interest" description="Disordered" evidence="4">
    <location>
        <begin position="397"/>
        <end position="422"/>
    </location>
</feature>
<dbReference type="RefSeq" id="XP_022839713.1">
    <property type="nucleotide sequence ID" value="XM_022983451.1"/>
</dbReference>
<reference evidence="7" key="1">
    <citation type="journal article" date="2006" name="Proc. Natl. Acad. Sci. U.S.A.">
        <title>Genome analysis of the smallest free-living eukaryote Ostreococcus tauri unveils many unique features.</title>
        <authorList>
            <person name="Derelle E."/>
            <person name="Ferraz C."/>
            <person name="Rombauts S."/>
            <person name="Rouze P."/>
            <person name="Worden A.Z."/>
            <person name="Robbens S."/>
            <person name="Partensky F."/>
            <person name="Degroeve S."/>
            <person name="Echeynie S."/>
            <person name="Cooke R."/>
            <person name="Saeys Y."/>
            <person name="Wuyts J."/>
            <person name="Jabbari K."/>
            <person name="Bowler C."/>
            <person name="Panaud O."/>
            <person name="Piegu B."/>
            <person name="Ball S.G."/>
            <person name="Ral J.-P."/>
            <person name="Bouget F.-Y."/>
            <person name="Piganeau G."/>
            <person name="De Baets B."/>
            <person name="Picard A."/>
            <person name="Delseny M."/>
            <person name="Demaille J."/>
            <person name="Van de Peer Y."/>
            <person name="Moreau H."/>
        </authorList>
    </citation>
    <scope>NUCLEOTIDE SEQUENCE [LARGE SCALE GENOMIC DNA]</scope>
    <source>
        <strain evidence="7">OTTH 0595 / CCAP 157/2 / RCC745</strain>
    </source>
</reference>
<dbReference type="GO" id="GO:0006355">
    <property type="term" value="P:regulation of DNA-templated transcription"/>
    <property type="evidence" value="ECO:0007669"/>
    <property type="project" value="TreeGrafter"/>
</dbReference>
<feature type="compositionally biased region" description="Polar residues" evidence="4">
    <location>
        <begin position="102"/>
        <end position="112"/>
    </location>
</feature>
<accession>A0A090MAS8</accession>
<proteinExistence type="inferred from homology"/>
<dbReference type="Pfam" id="PF03638">
    <property type="entry name" value="TCR"/>
    <property type="match status" value="2"/>
</dbReference>
<reference evidence="6 7" key="2">
    <citation type="journal article" date="2014" name="BMC Genomics">
        <title>An improved genome of the model marine alga Ostreococcus tauri unfolds by assessing Illumina de novo assemblies.</title>
        <authorList>
            <person name="Blanc-Mathieu R."/>
            <person name="Verhelst B."/>
            <person name="Derelle E."/>
            <person name="Rombauts S."/>
            <person name="Bouget F.Y."/>
            <person name="Carre I."/>
            <person name="Chateau A."/>
            <person name="Eyre-Walker A."/>
            <person name="Grimsley N."/>
            <person name="Moreau H."/>
            <person name="Piegu B."/>
            <person name="Rivals E."/>
            <person name="Schackwitz W."/>
            <person name="Van de Peer Y."/>
            <person name="Piganeau G."/>
        </authorList>
    </citation>
    <scope>NUCLEOTIDE SEQUENCE [LARGE SCALE GENOMIC DNA]</scope>
    <source>
        <strain evidence="7">OTTH 0595 / CCAP 157/2 / RCC745</strain>
    </source>
</reference>
<evidence type="ECO:0000313" key="7">
    <source>
        <dbReference type="Proteomes" id="UP000009170"/>
    </source>
</evidence>
<dbReference type="STRING" id="70448.A0A090MAS8"/>
<comment type="subcellular location">
    <subcellularLocation>
        <location evidence="1">Nucleus</location>
    </subcellularLocation>
</comment>
<feature type="region of interest" description="Disordered" evidence="4">
    <location>
        <begin position="182"/>
        <end position="212"/>
    </location>
</feature>
<dbReference type="Proteomes" id="UP000009170">
    <property type="component" value="Unassembled WGS sequence"/>
</dbReference>
<gene>
    <name evidence="6" type="ORF">OT_ostta09g04220</name>
</gene>
<sequence length="615" mass="65601">MGSSRAARAARRASTAASGRENDPCKTPERAPRAHGEDDMIALLGSPGFFNFCAQSLSPIACARGGARGMASPAPGYDDSARGMASPGPARFNSPAHRASGDASNDGDTSNKGGVGMSDIERLALSAEASIKRGSDVSGGRRASDVRRQLDNEFSALGMQSLEDDRYVLQNMYDEFDDSVLGVDERGSQPRTAGTREDLNGKRSSTTGASTEWTAGFTKTLKNFDVDSPRVGTRSARRTVVPPSRTAFEEYTPAVKNAQANAKQGGSATKISAQHSKNSSACREPVESKKCNCKKSKCLKLYCECFAAGAFCNDCSCQQCQNTVENVSVVEKTRSQIEARNPNAFLSKIEDDGDDARHTKGCHCKKSACLKKYCECFQAGVKCQEYCKCEGCMNKEDAPPSSGPRGGSAKNGKASTQKTKAGRLAKTPIEVASELAARSIQDDLVIEDFKVFDKFGSPPRSFSHADDLSSEYSALNKSVEQSPLRTLLLSEGVQLSPFFSTSSLPQSALSPLRGAGYMSPLRPQLSPLRPSGFMSPITPGLRAGPGKYSIRSIGKAAVPLFNEDSGNSAGSREFKSPQDARTIGLGGWAHEVSKDGSFRATFTSPIPLKTPDVRE</sequence>
<name>A0A090MAS8_OSTTA</name>
<evidence type="ECO:0000313" key="6">
    <source>
        <dbReference type="EMBL" id="CEF99224.1"/>
    </source>
</evidence>
<dbReference type="EMBL" id="CAID01000009">
    <property type="protein sequence ID" value="CEF99224.1"/>
    <property type="molecule type" value="Genomic_DNA"/>
</dbReference>
<evidence type="ECO:0000256" key="3">
    <source>
        <dbReference type="ARBA" id="ARBA00023242"/>
    </source>
</evidence>
<dbReference type="InParanoid" id="A0A090MAS8"/>
<evidence type="ECO:0000256" key="1">
    <source>
        <dbReference type="ARBA" id="ARBA00004123"/>
    </source>
</evidence>
<keyword evidence="3" id="KW-0539">Nucleus</keyword>
<dbReference type="OrthoDB" id="6283463at2759"/>
<evidence type="ECO:0000256" key="2">
    <source>
        <dbReference type="ARBA" id="ARBA00007267"/>
    </source>
</evidence>
<protein>
    <submittedName>
        <fullName evidence="6">CRC domain</fullName>
    </submittedName>
</protein>
<dbReference type="PROSITE" id="PS51634">
    <property type="entry name" value="CRC"/>
    <property type="match status" value="1"/>
</dbReference>
<organism evidence="6 7">
    <name type="scientific">Ostreococcus tauri</name>
    <name type="common">Marine green alga</name>
    <dbReference type="NCBI Taxonomy" id="70448"/>
    <lineage>
        <taxon>Eukaryota</taxon>
        <taxon>Viridiplantae</taxon>
        <taxon>Chlorophyta</taxon>
        <taxon>Mamiellophyceae</taxon>
        <taxon>Mamiellales</taxon>
        <taxon>Bathycoccaceae</taxon>
        <taxon>Ostreococcus</taxon>
    </lineage>
</organism>
<dbReference type="AlphaFoldDB" id="A0A090MAS8"/>
<dbReference type="GO" id="GO:0005634">
    <property type="term" value="C:nucleus"/>
    <property type="evidence" value="ECO:0007669"/>
    <property type="project" value="UniProtKB-SubCell"/>
</dbReference>
<feature type="region of interest" description="Disordered" evidence="4">
    <location>
        <begin position="1"/>
        <end position="39"/>
    </location>
</feature>
<dbReference type="InterPro" id="IPR028307">
    <property type="entry name" value="Lin-54_fam"/>
</dbReference>
<dbReference type="InterPro" id="IPR033467">
    <property type="entry name" value="Tesmin/TSO1-like_CXC"/>
</dbReference>